<reference evidence="1 2" key="1">
    <citation type="journal article" date="2013" name="Int. J. Syst. Evol. Microbiol.">
        <title>Celerinatantimonas yamalensis sp. nov., a cold-adapted diazotrophic bacterium from a cold permafrost brine.</title>
        <authorList>
            <person name="Shcherbakova V."/>
            <person name="Chuvilskaya N."/>
            <person name="Rivkina E."/>
            <person name="Demidov N."/>
            <person name="Uchaeva V."/>
            <person name="Suetin S."/>
            <person name="Suzina N."/>
            <person name="Gilichinsky D."/>
        </authorList>
    </citation>
    <scope>NUCLEOTIDE SEQUENCE [LARGE SCALE GENOMIC DNA]</scope>
    <source>
        <strain evidence="1 2">C7</strain>
    </source>
</reference>
<protein>
    <submittedName>
        <fullName evidence="1">Uncharacterized protein</fullName>
    </submittedName>
</protein>
<evidence type="ECO:0000313" key="2">
    <source>
        <dbReference type="Proteomes" id="UP001629953"/>
    </source>
</evidence>
<comment type="caution">
    <text evidence="1">The sequence shown here is derived from an EMBL/GenBank/DDBJ whole genome shotgun (WGS) entry which is preliminary data.</text>
</comment>
<dbReference type="RefSeq" id="WP_408623891.1">
    <property type="nucleotide sequence ID" value="NZ_JBEQCT010000005.1"/>
</dbReference>
<organism evidence="1 2">
    <name type="scientific">Celerinatantimonas yamalensis</name>
    <dbReference type="NCBI Taxonomy" id="559956"/>
    <lineage>
        <taxon>Bacteria</taxon>
        <taxon>Pseudomonadati</taxon>
        <taxon>Pseudomonadota</taxon>
        <taxon>Gammaproteobacteria</taxon>
        <taxon>Celerinatantimonadaceae</taxon>
        <taxon>Celerinatantimonas</taxon>
    </lineage>
</organism>
<keyword evidence="2" id="KW-1185">Reference proteome</keyword>
<dbReference type="Proteomes" id="UP001629953">
    <property type="component" value="Unassembled WGS sequence"/>
</dbReference>
<evidence type="ECO:0000313" key="1">
    <source>
        <dbReference type="EMBL" id="MFM2485644.1"/>
    </source>
</evidence>
<dbReference type="EMBL" id="JBEQCT010000005">
    <property type="protein sequence ID" value="MFM2485644.1"/>
    <property type="molecule type" value="Genomic_DNA"/>
</dbReference>
<proteinExistence type="predicted"/>
<name>A0ABW9G7I7_9GAMM</name>
<accession>A0ABW9G7I7</accession>
<gene>
    <name evidence="1" type="ORF">ABUE30_11345</name>
</gene>
<sequence length="99" mass="11406">MANFWVKRTIRLQQPLTPSQTAKLAHYEGLADYQDQALLLTLHYDARKLNFEGIVHEIQLTLAQSRWNRCKARYYQFTDSNLADAAGASPPCCNKPPRR</sequence>